<evidence type="ECO:0000256" key="1">
    <source>
        <dbReference type="ARBA" id="ARBA00006484"/>
    </source>
</evidence>
<dbReference type="EMBL" id="JANPWZ010000454">
    <property type="protein sequence ID" value="KAJ3576843.1"/>
    <property type="molecule type" value="Genomic_DNA"/>
</dbReference>
<keyword evidence="2" id="KW-0560">Oxidoreductase</keyword>
<dbReference type="PRINTS" id="PR00081">
    <property type="entry name" value="GDHRDH"/>
</dbReference>
<dbReference type="PANTHER" id="PTHR43180">
    <property type="entry name" value="3-OXOACYL-(ACYL-CARRIER-PROTEIN) REDUCTASE (AFU_ORTHOLOGUE AFUA_6G11210)"/>
    <property type="match status" value="1"/>
</dbReference>
<evidence type="ECO:0000313" key="4">
    <source>
        <dbReference type="Proteomes" id="UP001148614"/>
    </source>
</evidence>
<dbReference type="Gene3D" id="3.40.50.720">
    <property type="entry name" value="NAD(P)-binding Rossmann-like Domain"/>
    <property type="match status" value="1"/>
</dbReference>
<evidence type="ECO:0000313" key="3">
    <source>
        <dbReference type="EMBL" id="KAJ3576843.1"/>
    </source>
</evidence>
<dbReference type="AlphaFoldDB" id="A0A9W8NHM0"/>
<reference evidence="3" key="1">
    <citation type="submission" date="2022-07" db="EMBL/GenBank/DDBJ databases">
        <title>Genome Sequence of Xylaria arbuscula.</title>
        <authorList>
            <person name="Buettner E."/>
        </authorList>
    </citation>
    <scope>NUCLEOTIDE SEQUENCE</scope>
    <source>
        <strain evidence="3">VT107</strain>
    </source>
</reference>
<dbReference type="SUPFAM" id="SSF51735">
    <property type="entry name" value="NAD(P)-binding Rossmann-fold domains"/>
    <property type="match status" value="1"/>
</dbReference>
<dbReference type="PANTHER" id="PTHR43180:SF10">
    <property type="entry name" value="NAD(P)-BINDING PROTEIN"/>
    <property type="match status" value="1"/>
</dbReference>
<protein>
    <submittedName>
        <fullName evidence="3">Uncharacterized protein</fullName>
    </submittedName>
</protein>
<comment type="caution">
    <text evidence="3">The sequence shown here is derived from an EMBL/GenBank/DDBJ whole genome shotgun (WGS) entry which is preliminary data.</text>
</comment>
<dbReference type="Proteomes" id="UP001148614">
    <property type="component" value="Unassembled WGS sequence"/>
</dbReference>
<name>A0A9W8NHM0_9PEZI</name>
<organism evidence="3 4">
    <name type="scientific">Xylaria arbuscula</name>
    <dbReference type="NCBI Taxonomy" id="114810"/>
    <lineage>
        <taxon>Eukaryota</taxon>
        <taxon>Fungi</taxon>
        <taxon>Dikarya</taxon>
        <taxon>Ascomycota</taxon>
        <taxon>Pezizomycotina</taxon>
        <taxon>Sordariomycetes</taxon>
        <taxon>Xylariomycetidae</taxon>
        <taxon>Xylariales</taxon>
        <taxon>Xylariaceae</taxon>
        <taxon>Xylaria</taxon>
    </lineage>
</organism>
<proteinExistence type="inferred from homology"/>
<keyword evidence="4" id="KW-1185">Reference proteome</keyword>
<dbReference type="Pfam" id="PF00106">
    <property type="entry name" value="adh_short"/>
    <property type="match status" value="1"/>
</dbReference>
<sequence>MTEFLITDDSLTGLKGKVIIVTGGCSGIGLSTVQLLFSLGASVIGADLQEPPEGTVSSAQFTFHKTDVTKWHELVGLFKKAIELHGHVDHVLANAGVGPRTNYVNGIELDDNGDPKEPTSFTLDVNLKGTINTATLAIHYMRQNPDGGSLVINSSATGLQRFRAVDYGKCLPHHIRGCIIEKEKWCHIDSGYGTQS</sequence>
<accession>A0A9W8NHM0</accession>
<dbReference type="InterPro" id="IPR036291">
    <property type="entry name" value="NAD(P)-bd_dom_sf"/>
</dbReference>
<dbReference type="GO" id="GO:0016491">
    <property type="term" value="F:oxidoreductase activity"/>
    <property type="evidence" value="ECO:0007669"/>
    <property type="project" value="UniProtKB-KW"/>
</dbReference>
<dbReference type="InterPro" id="IPR002347">
    <property type="entry name" value="SDR_fam"/>
</dbReference>
<evidence type="ECO:0000256" key="2">
    <source>
        <dbReference type="ARBA" id="ARBA00023002"/>
    </source>
</evidence>
<gene>
    <name evidence="3" type="ORF">NPX13_g3579</name>
</gene>
<comment type="similarity">
    <text evidence="1">Belongs to the short-chain dehydrogenases/reductases (SDR) family.</text>
</comment>